<reference evidence="3" key="1">
    <citation type="journal article" date="2023" name="Plant Biotechnol. J.">
        <title>Chromosome-level wild Hevea brasiliensis genome provides new tools for genomic-assisted breeding and valuable loci to elevate rubber yield.</title>
        <authorList>
            <person name="Cheng H."/>
            <person name="Song X."/>
            <person name="Hu Y."/>
            <person name="Wu T."/>
            <person name="Yang Q."/>
            <person name="An Z."/>
            <person name="Feng S."/>
            <person name="Deng Z."/>
            <person name="Wu W."/>
            <person name="Zeng X."/>
            <person name="Tu M."/>
            <person name="Wang X."/>
            <person name="Huang H."/>
        </authorList>
    </citation>
    <scope>NUCLEOTIDE SEQUENCE</scope>
    <source>
        <strain evidence="3">MT/VB/25A 57/8</strain>
    </source>
</reference>
<organism evidence="3 4">
    <name type="scientific">Hevea brasiliensis</name>
    <name type="common">Para rubber tree</name>
    <name type="synonym">Siphonia brasiliensis</name>
    <dbReference type="NCBI Taxonomy" id="3981"/>
    <lineage>
        <taxon>Eukaryota</taxon>
        <taxon>Viridiplantae</taxon>
        <taxon>Streptophyta</taxon>
        <taxon>Embryophyta</taxon>
        <taxon>Tracheophyta</taxon>
        <taxon>Spermatophyta</taxon>
        <taxon>Magnoliopsida</taxon>
        <taxon>eudicotyledons</taxon>
        <taxon>Gunneridae</taxon>
        <taxon>Pentapetalae</taxon>
        <taxon>rosids</taxon>
        <taxon>fabids</taxon>
        <taxon>Malpighiales</taxon>
        <taxon>Euphorbiaceae</taxon>
        <taxon>Crotonoideae</taxon>
        <taxon>Micrandreae</taxon>
        <taxon>Hevea</taxon>
    </lineage>
</organism>
<dbReference type="Proteomes" id="UP001174677">
    <property type="component" value="Chromosome 17"/>
</dbReference>
<proteinExistence type="predicted"/>
<dbReference type="Pfam" id="PF05617">
    <property type="entry name" value="Prolamin_like"/>
    <property type="match status" value="1"/>
</dbReference>
<gene>
    <name evidence="3" type="ORF">P3X46_031627</name>
</gene>
<evidence type="ECO:0000313" key="4">
    <source>
        <dbReference type="Proteomes" id="UP001174677"/>
    </source>
</evidence>
<keyword evidence="4" id="KW-1185">Reference proteome</keyword>
<accession>A0ABQ9KP18</accession>
<feature type="domain" description="Prolamin-like" evidence="2">
    <location>
        <begin position="49"/>
        <end position="102"/>
    </location>
</feature>
<keyword evidence="1" id="KW-0732">Signal</keyword>
<dbReference type="InterPro" id="IPR008502">
    <property type="entry name" value="Prolamin-like"/>
</dbReference>
<name>A0ABQ9KP18_HEVBR</name>
<dbReference type="PANTHER" id="PTHR31181:SF67">
    <property type="entry name" value="PROLAMIN-LIKE PROTEIN (DUF1278)"/>
    <property type="match status" value="1"/>
</dbReference>
<dbReference type="EMBL" id="JARPOI010000017">
    <property type="protein sequence ID" value="KAJ9141045.1"/>
    <property type="molecule type" value="Genomic_DNA"/>
</dbReference>
<evidence type="ECO:0000256" key="1">
    <source>
        <dbReference type="ARBA" id="ARBA00022729"/>
    </source>
</evidence>
<protein>
    <recommendedName>
        <fullName evidence="2">Prolamin-like domain-containing protein</fullName>
    </recommendedName>
</protein>
<sequence>MAALSLKKLPKLLIVVVGIAALVPAGLSQLLQPQGPTPGPLPGIPGVQQCWSFFTSIPGCIMEIYISISTSQLGIIGPECCNDIEQISNKCWLKMLPFSPIFRPVLLSSCNAPSPEDLLESTK</sequence>
<evidence type="ECO:0000313" key="3">
    <source>
        <dbReference type="EMBL" id="KAJ9141045.1"/>
    </source>
</evidence>
<dbReference type="PANTHER" id="PTHR31181">
    <property type="entry name" value="EGG CELL-SECRETED PROTEIN 1.4"/>
    <property type="match status" value="1"/>
</dbReference>
<comment type="caution">
    <text evidence="3">The sequence shown here is derived from an EMBL/GenBank/DDBJ whole genome shotgun (WGS) entry which is preliminary data.</text>
</comment>
<evidence type="ECO:0000259" key="2">
    <source>
        <dbReference type="Pfam" id="PF05617"/>
    </source>
</evidence>